<dbReference type="Proteomes" id="UP001231189">
    <property type="component" value="Unassembled WGS sequence"/>
</dbReference>
<evidence type="ECO:0000313" key="3">
    <source>
        <dbReference type="Proteomes" id="UP001231189"/>
    </source>
</evidence>
<feature type="transmembrane region" description="Helical" evidence="1">
    <location>
        <begin position="449"/>
        <end position="473"/>
    </location>
</feature>
<keyword evidence="1" id="KW-0812">Transmembrane</keyword>
<dbReference type="PANTHER" id="PTHR31170:SF18">
    <property type="entry name" value="(WILD MALAYSIAN BANANA) HYPOTHETICAL PROTEIN"/>
    <property type="match status" value="1"/>
</dbReference>
<keyword evidence="3" id="KW-1185">Reference proteome</keyword>
<proteinExistence type="predicted"/>
<dbReference type="PANTHER" id="PTHR31170">
    <property type="entry name" value="BNAC04G53230D PROTEIN"/>
    <property type="match status" value="1"/>
</dbReference>
<dbReference type="AlphaFoldDB" id="A0AAD8W5J2"/>
<protein>
    <submittedName>
        <fullName evidence="2">Uncharacterized protein</fullName>
    </submittedName>
</protein>
<organism evidence="2 3">
    <name type="scientific">Lolium multiflorum</name>
    <name type="common">Italian ryegrass</name>
    <name type="synonym">Lolium perenne subsp. multiflorum</name>
    <dbReference type="NCBI Taxonomy" id="4521"/>
    <lineage>
        <taxon>Eukaryota</taxon>
        <taxon>Viridiplantae</taxon>
        <taxon>Streptophyta</taxon>
        <taxon>Embryophyta</taxon>
        <taxon>Tracheophyta</taxon>
        <taxon>Spermatophyta</taxon>
        <taxon>Magnoliopsida</taxon>
        <taxon>Liliopsida</taxon>
        <taxon>Poales</taxon>
        <taxon>Poaceae</taxon>
        <taxon>BOP clade</taxon>
        <taxon>Pooideae</taxon>
        <taxon>Poodae</taxon>
        <taxon>Poeae</taxon>
        <taxon>Poeae Chloroplast Group 2 (Poeae type)</taxon>
        <taxon>Loliodinae</taxon>
        <taxon>Loliinae</taxon>
        <taxon>Lolium</taxon>
    </lineage>
</organism>
<comment type="caution">
    <text evidence="2">The sequence shown here is derived from an EMBL/GenBank/DDBJ whole genome shotgun (WGS) entry which is preliminary data.</text>
</comment>
<accession>A0AAD8W5J2</accession>
<gene>
    <name evidence="2" type="ORF">QYE76_059477</name>
</gene>
<evidence type="ECO:0000313" key="2">
    <source>
        <dbReference type="EMBL" id="KAK1641672.1"/>
    </source>
</evidence>
<keyword evidence="1" id="KW-0472">Membrane</keyword>
<sequence>MRPPRHLLCTRGFFVHMWRLQLMQSCIRTLAPASDEMASRPRAKVEDSAWVADVEKALTAGDLSAEVALWRWHAIYRVPACIKDLNRKAYQPQVLSLGPFHHGEPHLLPMDLHKRRSLLHLLRRARKPLSEFVAAVAGVAEQLEGAYQGLVDDWRCKEEAEMRERFVELMVTDGCFLLEVMRTASGWEVNDYAPNDPVFSSHGLLYTVPYIRRDMIIIENQLPLLVLDKLLAVETGKDGQNEDLINRMVLRFLSPAAWPPVTGIGLALHPLDILRRSLLYGPTQTAPPAPPHHSAPDDIIRSAEELYEAGIRFKRSQTSSLLDISFRRGVLRLPAIMVDDTTEYMFLNLMAFERLHAGAGNEVTAYVFFIDNMIDTAADVALLTCRRVVHNTVGSDKAVAKLFNGMSRDVVLEPHSALDDVHRQVNAYCRKRWNRWRANLVHTYFRSPWSFLSLAAAVFLLGMTVMQTVYTVLQFYQDATTT</sequence>
<keyword evidence="1" id="KW-1133">Transmembrane helix</keyword>
<evidence type="ECO:0000256" key="1">
    <source>
        <dbReference type="SAM" id="Phobius"/>
    </source>
</evidence>
<reference evidence="2" key="1">
    <citation type="submission" date="2023-07" db="EMBL/GenBank/DDBJ databases">
        <title>A chromosome-level genome assembly of Lolium multiflorum.</title>
        <authorList>
            <person name="Chen Y."/>
            <person name="Copetti D."/>
            <person name="Kolliker R."/>
            <person name="Studer B."/>
        </authorList>
    </citation>
    <scope>NUCLEOTIDE SEQUENCE</scope>
    <source>
        <strain evidence="2">02402/16</strain>
        <tissue evidence="2">Leaf</tissue>
    </source>
</reference>
<dbReference type="Pfam" id="PF03140">
    <property type="entry name" value="DUF247"/>
    <property type="match status" value="1"/>
</dbReference>
<dbReference type="InterPro" id="IPR004158">
    <property type="entry name" value="DUF247_pln"/>
</dbReference>
<name>A0AAD8W5J2_LOLMU</name>
<dbReference type="EMBL" id="JAUUTY010000004">
    <property type="protein sequence ID" value="KAK1641672.1"/>
    <property type="molecule type" value="Genomic_DNA"/>
</dbReference>